<evidence type="ECO:0000313" key="3">
    <source>
        <dbReference type="Proteomes" id="UP000180057"/>
    </source>
</evidence>
<dbReference type="EMBL" id="MLQS01000001">
    <property type="protein sequence ID" value="OIJ22410.1"/>
    <property type="molecule type" value="Genomic_DNA"/>
</dbReference>
<gene>
    <name evidence="2" type="ORF">BKP45_07185</name>
</gene>
<evidence type="ECO:0000256" key="1">
    <source>
        <dbReference type="SAM" id="SignalP"/>
    </source>
</evidence>
<dbReference type="RefSeq" id="WP_071388965.1">
    <property type="nucleotide sequence ID" value="NZ_MLQS01000001.1"/>
</dbReference>
<accession>A0A1S2MCS4</accession>
<keyword evidence="3" id="KW-1185">Reference proteome</keyword>
<dbReference type="Proteomes" id="UP000180057">
    <property type="component" value="Unassembled WGS sequence"/>
</dbReference>
<feature type="chain" id="PRO_5038917220" evidence="1">
    <location>
        <begin position="21"/>
        <end position="82"/>
    </location>
</feature>
<feature type="signal peptide" evidence="1">
    <location>
        <begin position="1"/>
        <end position="20"/>
    </location>
</feature>
<dbReference type="PROSITE" id="PS51257">
    <property type="entry name" value="PROKAR_LIPOPROTEIN"/>
    <property type="match status" value="1"/>
</dbReference>
<reference evidence="2 3" key="1">
    <citation type="submission" date="2016-10" db="EMBL/GenBank/DDBJ databases">
        <title>Draft genome sequences of four alkaliphilic bacteria belonging to the Anaerobacillus genus.</title>
        <authorList>
            <person name="Bassil N.M."/>
            <person name="Lloyd J.R."/>
        </authorList>
    </citation>
    <scope>NUCLEOTIDE SEQUENCE [LARGE SCALE GENOMIC DNA]</scope>
    <source>
        <strain evidence="2 3">DSM 22531</strain>
    </source>
</reference>
<sequence length="82" mass="9094">MKKKVTLVLSSILLSIGLLVGCSGDPGFEEDQSYDQAPNEGTETNELEIDLTEDEAPIDVEVNIDGEVDEFFDEELDEEEQN</sequence>
<proteinExistence type="predicted"/>
<dbReference type="AlphaFoldDB" id="A0A1S2MCS4"/>
<name>A0A1S2MCS4_9BACI</name>
<keyword evidence="1" id="KW-0732">Signal</keyword>
<protein>
    <submittedName>
        <fullName evidence="2">Uncharacterized protein</fullName>
    </submittedName>
</protein>
<comment type="caution">
    <text evidence="2">The sequence shown here is derived from an EMBL/GenBank/DDBJ whole genome shotgun (WGS) entry which is preliminary data.</text>
</comment>
<evidence type="ECO:0000313" key="2">
    <source>
        <dbReference type="EMBL" id="OIJ22410.1"/>
    </source>
</evidence>
<organism evidence="2 3">
    <name type="scientific">Anaerobacillus alkalidiazotrophicus</name>
    <dbReference type="NCBI Taxonomy" id="472963"/>
    <lineage>
        <taxon>Bacteria</taxon>
        <taxon>Bacillati</taxon>
        <taxon>Bacillota</taxon>
        <taxon>Bacilli</taxon>
        <taxon>Bacillales</taxon>
        <taxon>Bacillaceae</taxon>
        <taxon>Anaerobacillus</taxon>
    </lineage>
</organism>